<feature type="non-terminal residue" evidence="1">
    <location>
        <position position="1"/>
    </location>
</feature>
<dbReference type="EMBL" id="LAZR01043656">
    <property type="protein sequence ID" value="KKL06554.1"/>
    <property type="molecule type" value="Genomic_DNA"/>
</dbReference>
<organism evidence="1">
    <name type="scientific">marine sediment metagenome</name>
    <dbReference type="NCBI Taxonomy" id="412755"/>
    <lineage>
        <taxon>unclassified sequences</taxon>
        <taxon>metagenomes</taxon>
        <taxon>ecological metagenomes</taxon>
    </lineage>
</organism>
<gene>
    <name evidence="1" type="ORF">LCGC14_2594890</name>
</gene>
<accession>A0A0F9AAH8</accession>
<sequence>SSSKDDIYLVSLTGDIILLSEGDVTIHYIQRLLRLTLV</sequence>
<proteinExistence type="predicted"/>
<protein>
    <submittedName>
        <fullName evidence="1">Uncharacterized protein</fullName>
    </submittedName>
</protein>
<evidence type="ECO:0000313" key="1">
    <source>
        <dbReference type="EMBL" id="KKL06554.1"/>
    </source>
</evidence>
<reference evidence="1" key="1">
    <citation type="journal article" date="2015" name="Nature">
        <title>Complex archaea that bridge the gap between prokaryotes and eukaryotes.</title>
        <authorList>
            <person name="Spang A."/>
            <person name="Saw J.H."/>
            <person name="Jorgensen S.L."/>
            <person name="Zaremba-Niedzwiedzka K."/>
            <person name="Martijn J."/>
            <person name="Lind A.E."/>
            <person name="van Eijk R."/>
            <person name="Schleper C."/>
            <person name="Guy L."/>
            <person name="Ettema T.J."/>
        </authorList>
    </citation>
    <scope>NUCLEOTIDE SEQUENCE</scope>
</reference>
<comment type="caution">
    <text evidence="1">The sequence shown here is derived from an EMBL/GenBank/DDBJ whole genome shotgun (WGS) entry which is preliminary data.</text>
</comment>
<name>A0A0F9AAH8_9ZZZZ</name>
<dbReference type="AlphaFoldDB" id="A0A0F9AAH8"/>